<dbReference type="EMBL" id="JAUOPB010000009">
    <property type="protein sequence ID" value="MDO6423522.1"/>
    <property type="molecule type" value="Genomic_DNA"/>
</dbReference>
<evidence type="ECO:0000313" key="1">
    <source>
        <dbReference type="EMBL" id="MDO6423522.1"/>
    </source>
</evidence>
<dbReference type="AlphaFoldDB" id="A0AAW7XAQ4"/>
<reference evidence="1" key="1">
    <citation type="submission" date="2023-07" db="EMBL/GenBank/DDBJ databases">
        <title>Genome content predicts the carbon catabolic preferences of heterotrophic bacteria.</title>
        <authorList>
            <person name="Gralka M."/>
        </authorList>
    </citation>
    <scope>NUCLEOTIDE SEQUENCE</scope>
    <source>
        <strain evidence="1">I3M17_2</strain>
    </source>
</reference>
<dbReference type="Proteomes" id="UP001169760">
    <property type="component" value="Unassembled WGS sequence"/>
</dbReference>
<proteinExistence type="predicted"/>
<accession>A0AAW7XAQ4</accession>
<gene>
    <name evidence="1" type="ORF">Q4521_13660</name>
</gene>
<name>A0AAW7XAQ4_9GAMM</name>
<sequence>MCKSEYGAFFIESLWHKRAVGIILRGFEDDFEEISNSINAVTEVIRKGDAHGTKRSHQDNQIYIAKLFDENECFDDVLCDLINDLSGVSQVKQLIASFQPNEVFFVVNIPLADIYSGFGSGISKEALSLLSEFNCNLAINYF</sequence>
<protein>
    <submittedName>
        <fullName evidence="1">Uncharacterized protein</fullName>
    </submittedName>
</protein>
<organism evidence="1 2">
    <name type="scientific">Saccharophagus degradans</name>
    <dbReference type="NCBI Taxonomy" id="86304"/>
    <lineage>
        <taxon>Bacteria</taxon>
        <taxon>Pseudomonadati</taxon>
        <taxon>Pseudomonadota</taxon>
        <taxon>Gammaproteobacteria</taxon>
        <taxon>Cellvibrionales</taxon>
        <taxon>Cellvibrionaceae</taxon>
        <taxon>Saccharophagus</taxon>
    </lineage>
</organism>
<dbReference type="RefSeq" id="WP_303493174.1">
    <property type="nucleotide sequence ID" value="NZ_JAUOPB010000009.1"/>
</dbReference>
<evidence type="ECO:0000313" key="2">
    <source>
        <dbReference type="Proteomes" id="UP001169760"/>
    </source>
</evidence>
<comment type="caution">
    <text evidence="1">The sequence shown here is derived from an EMBL/GenBank/DDBJ whole genome shotgun (WGS) entry which is preliminary data.</text>
</comment>